<dbReference type="EC" id="3.6.1.-" evidence="4"/>
<keyword evidence="5" id="KW-1185">Reference proteome</keyword>
<dbReference type="EMBL" id="KZ453122">
    <property type="protein sequence ID" value="PKA47542.1"/>
    <property type="molecule type" value="Genomic_DNA"/>
</dbReference>
<feature type="domain" description="DYW" evidence="3">
    <location>
        <begin position="534"/>
        <end position="626"/>
    </location>
</feature>
<organism evidence="4 5">
    <name type="scientific">Apostasia shenzhenica</name>
    <dbReference type="NCBI Taxonomy" id="1088818"/>
    <lineage>
        <taxon>Eukaryota</taxon>
        <taxon>Viridiplantae</taxon>
        <taxon>Streptophyta</taxon>
        <taxon>Embryophyta</taxon>
        <taxon>Tracheophyta</taxon>
        <taxon>Spermatophyta</taxon>
        <taxon>Magnoliopsida</taxon>
        <taxon>Liliopsida</taxon>
        <taxon>Asparagales</taxon>
        <taxon>Orchidaceae</taxon>
        <taxon>Apostasioideae</taxon>
        <taxon>Apostasia</taxon>
    </lineage>
</organism>
<dbReference type="FunFam" id="1.25.40.10:FF:000277">
    <property type="entry name" value="Pentatricopeptide repeat-containing protein, mitochondrial"/>
    <property type="match status" value="1"/>
</dbReference>
<feature type="repeat" description="PPR" evidence="2">
    <location>
        <begin position="121"/>
        <end position="151"/>
    </location>
</feature>
<dbReference type="PROSITE" id="PS51375">
    <property type="entry name" value="PPR"/>
    <property type="match status" value="4"/>
</dbReference>
<dbReference type="NCBIfam" id="TIGR00756">
    <property type="entry name" value="PPR"/>
    <property type="match status" value="3"/>
</dbReference>
<dbReference type="InterPro" id="IPR046960">
    <property type="entry name" value="PPR_At4g14850-like_plant"/>
</dbReference>
<evidence type="ECO:0000313" key="4">
    <source>
        <dbReference type="EMBL" id="PKA47542.1"/>
    </source>
</evidence>
<evidence type="ECO:0000256" key="2">
    <source>
        <dbReference type="PROSITE-ProRule" id="PRU00708"/>
    </source>
</evidence>
<dbReference type="AlphaFoldDB" id="A0A2H9ZW94"/>
<evidence type="ECO:0000259" key="3">
    <source>
        <dbReference type="Pfam" id="PF14432"/>
    </source>
</evidence>
<gene>
    <name evidence="4" type="primary">PCMP-H38</name>
    <name evidence="4" type="ORF">AXF42_Ash014738</name>
</gene>
<name>A0A2H9ZW94_9ASPA</name>
<dbReference type="InterPro" id="IPR002885">
    <property type="entry name" value="PPR_rpt"/>
</dbReference>
<dbReference type="GO" id="GO:0005737">
    <property type="term" value="C:cytoplasm"/>
    <property type="evidence" value="ECO:0007669"/>
    <property type="project" value="UniProtKB-ARBA"/>
</dbReference>
<dbReference type="Pfam" id="PF01535">
    <property type="entry name" value="PPR"/>
    <property type="match status" value="2"/>
</dbReference>
<dbReference type="OrthoDB" id="744084at2759"/>
<dbReference type="Pfam" id="PF13041">
    <property type="entry name" value="PPR_2"/>
    <property type="match status" value="3"/>
</dbReference>
<dbReference type="InterPro" id="IPR046848">
    <property type="entry name" value="E_motif"/>
</dbReference>
<dbReference type="GO" id="GO:0016787">
    <property type="term" value="F:hydrolase activity"/>
    <property type="evidence" value="ECO:0007669"/>
    <property type="project" value="UniProtKB-KW"/>
</dbReference>
<dbReference type="GO" id="GO:0008270">
    <property type="term" value="F:zinc ion binding"/>
    <property type="evidence" value="ECO:0007669"/>
    <property type="project" value="InterPro"/>
</dbReference>
<dbReference type="PANTHER" id="PTHR47926:SF436">
    <property type="entry name" value="PENTATRICOPEPTIDE REPEAT-CONTAINING PROTEIN ELI1, CHLOROPLASTIC-LIKE ISOFORM X2"/>
    <property type="match status" value="1"/>
</dbReference>
<protein>
    <submittedName>
        <fullName evidence="4">Pentatricopeptide repeat-containing protein</fullName>
        <ecNumber evidence="4">3.6.1.-</ecNumber>
    </submittedName>
</protein>
<dbReference type="InterPro" id="IPR032867">
    <property type="entry name" value="DYW_dom"/>
</dbReference>
<sequence>MSTASATLSTAAPADHRAAVSLVEKCRLATELRQIHGRIIKSDILSHPLVASRFVSAFSLSEGNSLPDCLLLYSQMMASLGNRQGLGFSLPSLLKSCGKASALEEGRQIHAQVLKSHLREDPFVSNSILRMYLEMGEVEVALKVFDKMFNRDVISWNSMISGCFKSGKIDLACRMFDEMPHKDIVSVNSMVDGLMKHVGCDFARELFEKNRDKSDVVTWTSMVSGYTLNGHPKEALKLFREMLRSGVDPDVAAIVNGLSAIADLGFAEEGRWIHAMLHRSSTSLNSGILASALIDMYSKCGLIGDACSVFRSISSRRRIVDWNSMLSGLALHGLGRETLDLFNEMLRMDVNPDEVTFLAILSACSHSGLVDEGQHYFKIMHEEFNISPRIKHYGCMIDLFGRAGLLENATRIIDEMPVEPDSMIWKSLLSSCIKHGYVAIGEAAAMKALELAPLDSSCYVLLSNLYANAGKWSNVAKIRAVMKARKVRKNPGCSSVMIGGSIHEFFVGKEMGTTCREVVRAKLEEVIGRLKMEGYRADLNQVIVDVDEEEKEGLLVVHSEKMAIAFGLASIDEGAPIRVMKNLRVCGDCHSFSKLVSRVYNQEIILRDQNRFHHFKGGTCSCNDYW</sequence>
<feature type="repeat" description="PPR" evidence="2">
    <location>
        <begin position="215"/>
        <end position="249"/>
    </location>
</feature>
<evidence type="ECO:0000313" key="5">
    <source>
        <dbReference type="Proteomes" id="UP000236161"/>
    </source>
</evidence>
<accession>A0A2H9ZW94</accession>
<dbReference type="PANTHER" id="PTHR47926">
    <property type="entry name" value="PENTATRICOPEPTIDE REPEAT-CONTAINING PROTEIN"/>
    <property type="match status" value="1"/>
</dbReference>
<evidence type="ECO:0000256" key="1">
    <source>
        <dbReference type="ARBA" id="ARBA00022737"/>
    </source>
</evidence>
<feature type="repeat" description="PPR" evidence="2">
    <location>
        <begin position="152"/>
        <end position="186"/>
    </location>
</feature>
<dbReference type="Proteomes" id="UP000236161">
    <property type="component" value="Unassembled WGS sequence"/>
</dbReference>
<dbReference type="GO" id="GO:0003723">
    <property type="term" value="F:RNA binding"/>
    <property type="evidence" value="ECO:0007669"/>
    <property type="project" value="InterPro"/>
</dbReference>
<dbReference type="Pfam" id="PF14432">
    <property type="entry name" value="DYW_deaminase"/>
    <property type="match status" value="1"/>
</dbReference>
<feature type="repeat" description="PPR" evidence="2">
    <location>
        <begin position="318"/>
        <end position="352"/>
    </location>
</feature>
<dbReference type="Gene3D" id="1.25.40.10">
    <property type="entry name" value="Tetratricopeptide repeat domain"/>
    <property type="match status" value="3"/>
</dbReference>
<dbReference type="InterPro" id="IPR011990">
    <property type="entry name" value="TPR-like_helical_dom_sf"/>
</dbReference>
<dbReference type="GO" id="GO:0016556">
    <property type="term" value="P:mRNA modification"/>
    <property type="evidence" value="ECO:0007669"/>
    <property type="project" value="UniProtKB-ARBA"/>
</dbReference>
<dbReference type="Pfam" id="PF20431">
    <property type="entry name" value="E_motif"/>
    <property type="match status" value="1"/>
</dbReference>
<keyword evidence="4" id="KW-0378">Hydrolase</keyword>
<proteinExistence type="predicted"/>
<keyword evidence="1" id="KW-0677">Repeat</keyword>
<reference evidence="4 5" key="1">
    <citation type="journal article" date="2017" name="Nature">
        <title>The Apostasia genome and the evolution of orchids.</title>
        <authorList>
            <person name="Zhang G.Q."/>
            <person name="Liu K.W."/>
            <person name="Li Z."/>
            <person name="Lohaus R."/>
            <person name="Hsiao Y.Y."/>
            <person name="Niu S.C."/>
            <person name="Wang J.Y."/>
            <person name="Lin Y.C."/>
            <person name="Xu Q."/>
            <person name="Chen L.J."/>
            <person name="Yoshida K."/>
            <person name="Fujiwara S."/>
            <person name="Wang Z.W."/>
            <person name="Zhang Y.Q."/>
            <person name="Mitsuda N."/>
            <person name="Wang M."/>
            <person name="Liu G.H."/>
            <person name="Pecoraro L."/>
            <person name="Huang H.X."/>
            <person name="Xiao X.J."/>
            <person name="Lin M."/>
            <person name="Wu X.Y."/>
            <person name="Wu W.L."/>
            <person name="Chen Y.Y."/>
            <person name="Chang S.B."/>
            <person name="Sakamoto S."/>
            <person name="Ohme-Takagi M."/>
            <person name="Yagi M."/>
            <person name="Zeng S.J."/>
            <person name="Shen C.Y."/>
            <person name="Yeh C.M."/>
            <person name="Luo Y.B."/>
            <person name="Tsai W.C."/>
            <person name="Van de Peer Y."/>
            <person name="Liu Z.J."/>
        </authorList>
    </citation>
    <scope>NUCLEOTIDE SEQUENCE [LARGE SCALE GENOMIC DNA]</scope>
    <source>
        <strain evidence="5">cv. Shenzhen</strain>
        <tissue evidence="4">Stem</tissue>
    </source>
</reference>